<evidence type="ECO:0000256" key="7">
    <source>
        <dbReference type="SAM" id="Phobius"/>
    </source>
</evidence>
<reference evidence="10 11" key="1">
    <citation type="journal article" date="2020" name="Microorganisms">
        <title>Osmotic Adaptation and Compatible Solute Biosynthesis of Phototrophic Bacteria as Revealed from Genome Analyses.</title>
        <authorList>
            <person name="Imhoff J.F."/>
            <person name="Rahn T."/>
            <person name="Kunzel S."/>
            <person name="Keller A."/>
            <person name="Neulinger S.C."/>
        </authorList>
    </citation>
    <scope>NUCLEOTIDE SEQUENCE [LARGE SCALE GENOMIC DNA]</scope>
    <source>
        <strain evidence="10 11">DSM 6210</strain>
    </source>
</reference>
<comment type="subcellular location">
    <subcellularLocation>
        <location evidence="1">Cell membrane</location>
        <topology evidence="1">Multi-pass membrane protein</topology>
    </subcellularLocation>
</comment>
<evidence type="ECO:0000256" key="2">
    <source>
        <dbReference type="ARBA" id="ARBA00022692"/>
    </source>
</evidence>
<dbReference type="InterPro" id="IPR027417">
    <property type="entry name" value="P-loop_NTPase"/>
</dbReference>
<keyword evidence="4 10" id="KW-0067">ATP-binding</keyword>
<dbReference type="Pfam" id="PF00005">
    <property type="entry name" value="ABC_tran"/>
    <property type="match status" value="1"/>
</dbReference>
<dbReference type="InterPro" id="IPR003593">
    <property type="entry name" value="AAA+_ATPase"/>
</dbReference>
<evidence type="ECO:0000256" key="4">
    <source>
        <dbReference type="ARBA" id="ARBA00022840"/>
    </source>
</evidence>
<feature type="transmembrane region" description="Helical" evidence="7">
    <location>
        <begin position="188"/>
        <end position="207"/>
    </location>
</feature>
<dbReference type="SMART" id="SM00382">
    <property type="entry name" value="AAA"/>
    <property type="match status" value="1"/>
</dbReference>
<dbReference type="Gene3D" id="3.40.50.300">
    <property type="entry name" value="P-loop containing nucleotide triphosphate hydrolases"/>
    <property type="match status" value="1"/>
</dbReference>
<dbReference type="PROSITE" id="PS50929">
    <property type="entry name" value="ABC_TM1F"/>
    <property type="match status" value="1"/>
</dbReference>
<accession>A0ABS1CNH1</accession>
<feature type="transmembrane region" description="Helical" evidence="7">
    <location>
        <begin position="163"/>
        <end position="182"/>
    </location>
</feature>
<dbReference type="RefSeq" id="WP_200241820.1">
    <property type="nucleotide sequence ID" value="NZ_NRRV01000082.1"/>
</dbReference>
<dbReference type="SUPFAM" id="SSF90123">
    <property type="entry name" value="ABC transporter transmembrane region"/>
    <property type="match status" value="1"/>
</dbReference>
<dbReference type="InterPro" id="IPR036640">
    <property type="entry name" value="ABC1_TM_sf"/>
</dbReference>
<evidence type="ECO:0000313" key="10">
    <source>
        <dbReference type="EMBL" id="MBK1633387.1"/>
    </source>
</evidence>
<dbReference type="PANTHER" id="PTHR24221:SF654">
    <property type="entry name" value="ATP-BINDING CASSETTE SUB-FAMILY B MEMBER 6"/>
    <property type="match status" value="1"/>
</dbReference>
<evidence type="ECO:0000313" key="11">
    <source>
        <dbReference type="Proteomes" id="UP000748752"/>
    </source>
</evidence>
<evidence type="ECO:0000256" key="3">
    <source>
        <dbReference type="ARBA" id="ARBA00022741"/>
    </source>
</evidence>
<organism evidence="10 11">
    <name type="scientific">Thiohalocapsa halophila</name>
    <dbReference type="NCBI Taxonomy" id="69359"/>
    <lineage>
        <taxon>Bacteria</taxon>
        <taxon>Pseudomonadati</taxon>
        <taxon>Pseudomonadota</taxon>
        <taxon>Gammaproteobacteria</taxon>
        <taxon>Chromatiales</taxon>
        <taxon>Chromatiaceae</taxon>
        <taxon>Thiohalocapsa</taxon>
    </lineage>
</organism>
<feature type="transmembrane region" description="Helical" evidence="7">
    <location>
        <begin position="24"/>
        <end position="46"/>
    </location>
</feature>
<dbReference type="InterPro" id="IPR039421">
    <property type="entry name" value="Type_1_exporter"/>
</dbReference>
<dbReference type="GO" id="GO:0005524">
    <property type="term" value="F:ATP binding"/>
    <property type="evidence" value="ECO:0007669"/>
    <property type="project" value="UniProtKB-KW"/>
</dbReference>
<dbReference type="PROSITE" id="PS00211">
    <property type="entry name" value="ABC_TRANSPORTER_1"/>
    <property type="match status" value="1"/>
</dbReference>
<evidence type="ECO:0000259" key="8">
    <source>
        <dbReference type="PROSITE" id="PS50893"/>
    </source>
</evidence>
<keyword evidence="2 7" id="KW-0812">Transmembrane</keyword>
<dbReference type="InterPro" id="IPR017871">
    <property type="entry name" value="ABC_transporter-like_CS"/>
</dbReference>
<feature type="transmembrane region" description="Helical" evidence="7">
    <location>
        <begin position="267"/>
        <end position="293"/>
    </location>
</feature>
<dbReference type="InterPro" id="IPR003439">
    <property type="entry name" value="ABC_transporter-like_ATP-bd"/>
</dbReference>
<protein>
    <submittedName>
        <fullName evidence="10">ABC transporter ATP-binding protein</fullName>
    </submittedName>
</protein>
<dbReference type="InterPro" id="IPR011527">
    <property type="entry name" value="ABC1_TM_dom"/>
</dbReference>
<feature type="transmembrane region" description="Helical" evidence="7">
    <location>
        <begin position="87"/>
        <end position="114"/>
    </location>
</feature>
<keyword evidence="5 7" id="KW-1133">Transmembrane helix</keyword>
<feature type="domain" description="ABC transporter" evidence="8">
    <location>
        <begin position="364"/>
        <end position="602"/>
    </location>
</feature>
<dbReference type="Gene3D" id="1.20.1560.10">
    <property type="entry name" value="ABC transporter type 1, transmembrane domain"/>
    <property type="match status" value="1"/>
</dbReference>
<dbReference type="PROSITE" id="PS50893">
    <property type="entry name" value="ABC_TRANSPORTER_2"/>
    <property type="match status" value="1"/>
</dbReference>
<name>A0ABS1CNH1_9GAMM</name>
<comment type="caution">
    <text evidence="10">The sequence shown here is derived from an EMBL/GenBank/DDBJ whole genome shotgun (WGS) entry which is preliminary data.</text>
</comment>
<sequence length="606" mass="66616">MHQNPIRDIPHYLRVFQSYLGARMYLVFAFTLVAALAEGVGILMLLPLLQGLEGAAAPGAQGAEAPTGIGKVLHDLLAGFGWSDSTVAVVLIIIAAFIAKGALTFGALGFNAYLRAQLLRELKGRLFDDYSRMSYRYYSQRDTGHFINAINEQITQTLQSFNFLAQLVSQLVNIVIYSALAFVVAWRFGLMALVVGVVLLLFFRRLSSYVRALSRKMAGENGHLANLLIQFLHAFKYLTATDQVRPLRSTVNASIGRLTGYQMRTGIAGAFTAAVGEPIAVTAMMVIVLLQMVVMQQPLVPIMVSIILFYRGISTTLQLQGTWQKTLNHIGAVELVRDEFAAQREHREPGGTQPAPPLAEGISLRSVSFGYTPELGDVLHDISFDIPVRTSVALVGESGAGKSTLADLLTLVLKPRSGQLLIDGVPGEQIQRASWRRQIGYVSQETVVFDDTIANNICMWAGDAAADHVLLKRVRTAARQAHIAHFIETLPEGYHTVVGDRGMRLSGGQRQRLFIARELFRRPSLLILDEATSALDTDSERALQQSIDGLKGQLTVVIIAHRLSTIRNVDRVYVFDRGRLVEQGSYQDLRDAADSRFGKLVAMQAL</sequence>
<keyword evidence="11" id="KW-1185">Reference proteome</keyword>
<keyword evidence="6 7" id="KW-0472">Membrane</keyword>
<dbReference type="EMBL" id="NRRV01000082">
    <property type="protein sequence ID" value="MBK1633387.1"/>
    <property type="molecule type" value="Genomic_DNA"/>
</dbReference>
<evidence type="ECO:0000256" key="1">
    <source>
        <dbReference type="ARBA" id="ARBA00004651"/>
    </source>
</evidence>
<gene>
    <name evidence="10" type="ORF">CKO31_22065</name>
</gene>
<dbReference type="Proteomes" id="UP000748752">
    <property type="component" value="Unassembled WGS sequence"/>
</dbReference>
<dbReference type="SUPFAM" id="SSF52540">
    <property type="entry name" value="P-loop containing nucleoside triphosphate hydrolases"/>
    <property type="match status" value="1"/>
</dbReference>
<dbReference type="PANTHER" id="PTHR24221">
    <property type="entry name" value="ATP-BINDING CASSETTE SUB-FAMILY B"/>
    <property type="match status" value="1"/>
</dbReference>
<proteinExistence type="predicted"/>
<keyword evidence="3" id="KW-0547">Nucleotide-binding</keyword>
<evidence type="ECO:0000259" key="9">
    <source>
        <dbReference type="PROSITE" id="PS50929"/>
    </source>
</evidence>
<dbReference type="Pfam" id="PF00664">
    <property type="entry name" value="ABC_membrane"/>
    <property type="match status" value="1"/>
</dbReference>
<feature type="domain" description="ABC transmembrane type-1" evidence="9">
    <location>
        <begin position="26"/>
        <end position="318"/>
    </location>
</feature>
<evidence type="ECO:0000256" key="5">
    <source>
        <dbReference type="ARBA" id="ARBA00022989"/>
    </source>
</evidence>
<evidence type="ECO:0000256" key="6">
    <source>
        <dbReference type="ARBA" id="ARBA00023136"/>
    </source>
</evidence>